<dbReference type="OMA" id="GCETRHL"/>
<proteinExistence type="predicted"/>
<dbReference type="EMBL" id="KV878682">
    <property type="protein sequence ID" value="OJJ73995.1"/>
    <property type="molecule type" value="Genomic_DNA"/>
</dbReference>
<protein>
    <recommendedName>
        <fullName evidence="1">F-box domain-containing protein</fullName>
    </recommendedName>
</protein>
<dbReference type="STRING" id="767769.A0A1L9UQM8"/>
<feature type="domain" description="F-box" evidence="1">
    <location>
        <begin position="3"/>
        <end position="48"/>
    </location>
</feature>
<dbReference type="Pfam" id="PF00646">
    <property type="entry name" value="F-box"/>
    <property type="match status" value="1"/>
</dbReference>
<dbReference type="OrthoDB" id="3886018at2759"/>
<dbReference type="AlphaFoldDB" id="A0A1L9UQM8"/>
<gene>
    <name evidence="2" type="ORF">ASPBRDRAFT_41780</name>
</gene>
<evidence type="ECO:0000313" key="3">
    <source>
        <dbReference type="Proteomes" id="UP000184499"/>
    </source>
</evidence>
<reference evidence="3" key="1">
    <citation type="journal article" date="2017" name="Genome Biol.">
        <title>Comparative genomics reveals high biological diversity and specific adaptations in the industrially and medically important fungal genus Aspergillus.</title>
        <authorList>
            <person name="de Vries R.P."/>
            <person name="Riley R."/>
            <person name="Wiebenga A."/>
            <person name="Aguilar-Osorio G."/>
            <person name="Amillis S."/>
            <person name="Uchima C.A."/>
            <person name="Anderluh G."/>
            <person name="Asadollahi M."/>
            <person name="Askin M."/>
            <person name="Barry K."/>
            <person name="Battaglia E."/>
            <person name="Bayram O."/>
            <person name="Benocci T."/>
            <person name="Braus-Stromeyer S.A."/>
            <person name="Caldana C."/>
            <person name="Canovas D."/>
            <person name="Cerqueira G.C."/>
            <person name="Chen F."/>
            <person name="Chen W."/>
            <person name="Choi C."/>
            <person name="Clum A."/>
            <person name="Dos Santos R.A."/>
            <person name="Damasio A.R."/>
            <person name="Diallinas G."/>
            <person name="Emri T."/>
            <person name="Fekete E."/>
            <person name="Flipphi M."/>
            <person name="Freyberg S."/>
            <person name="Gallo A."/>
            <person name="Gournas C."/>
            <person name="Habgood R."/>
            <person name="Hainaut M."/>
            <person name="Harispe M.L."/>
            <person name="Henrissat B."/>
            <person name="Hilden K.S."/>
            <person name="Hope R."/>
            <person name="Hossain A."/>
            <person name="Karabika E."/>
            <person name="Karaffa L."/>
            <person name="Karanyi Z."/>
            <person name="Krasevec N."/>
            <person name="Kuo A."/>
            <person name="Kusch H."/>
            <person name="LaButti K."/>
            <person name="Lagendijk E.L."/>
            <person name="Lapidus A."/>
            <person name="Levasseur A."/>
            <person name="Lindquist E."/>
            <person name="Lipzen A."/>
            <person name="Logrieco A.F."/>
            <person name="MacCabe A."/>
            <person name="Maekelae M.R."/>
            <person name="Malavazi I."/>
            <person name="Melin P."/>
            <person name="Meyer V."/>
            <person name="Mielnichuk N."/>
            <person name="Miskei M."/>
            <person name="Molnar A.P."/>
            <person name="Mule G."/>
            <person name="Ngan C.Y."/>
            <person name="Orejas M."/>
            <person name="Orosz E."/>
            <person name="Ouedraogo J.P."/>
            <person name="Overkamp K.M."/>
            <person name="Park H.-S."/>
            <person name="Perrone G."/>
            <person name="Piumi F."/>
            <person name="Punt P.J."/>
            <person name="Ram A.F."/>
            <person name="Ramon A."/>
            <person name="Rauscher S."/>
            <person name="Record E."/>
            <person name="Riano-Pachon D.M."/>
            <person name="Robert V."/>
            <person name="Roehrig J."/>
            <person name="Ruller R."/>
            <person name="Salamov A."/>
            <person name="Salih N.S."/>
            <person name="Samson R.A."/>
            <person name="Sandor E."/>
            <person name="Sanguinetti M."/>
            <person name="Schuetze T."/>
            <person name="Sepcic K."/>
            <person name="Shelest E."/>
            <person name="Sherlock G."/>
            <person name="Sophianopoulou V."/>
            <person name="Squina F.M."/>
            <person name="Sun H."/>
            <person name="Susca A."/>
            <person name="Todd R.B."/>
            <person name="Tsang A."/>
            <person name="Unkles S.E."/>
            <person name="van de Wiele N."/>
            <person name="van Rossen-Uffink D."/>
            <person name="Oliveira J.V."/>
            <person name="Vesth T.C."/>
            <person name="Visser J."/>
            <person name="Yu J.-H."/>
            <person name="Zhou M."/>
            <person name="Andersen M.R."/>
            <person name="Archer D.B."/>
            <person name="Baker S.E."/>
            <person name="Benoit I."/>
            <person name="Brakhage A.A."/>
            <person name="Braus G.H."/>
            <person name="Fischer R."/>
            <person name="Frisvad J.C."/>
            <person name="Goldman G.H."/>
            <person name="Houbraken J."/>
            <person name="Oakley B."/>
            <person name="Pocsi I."/>
            <person name="Scazzocchio C."/>
            <person name="Seiboth B."/>
            <person name="vanKuyk P.A."/>
            <person name="Wortman J."/>
            <person name="Dyer P.S."/>
            <person name="Grigoriev I.V."/>
        </authorList>
    </citation>
    <scope>NUCLEOTIDE SEQUENCE [LARGE SCALE GENOMIC DNA]</scope>
    <source>
        <strain evidence="3">CBS 101740 / IMI 381727 / IBT 21946</strain>
    </source>
</reference>
<dbReference type="SUPFAM" id="SSF52047">
    <property type="entry name" value="RNI-like"/>
    <property type="match status" value="1"/>
</dbReference>
<dbReference type="Gene3D" id="3.80.10.10">
    <property type="entry name" value="Ribonuclease Inhibitor"/>
    <property type="match status" value="1"/>
</dbReference>
<dbReference type="InterPro" id="IPR032675">
    <property type="entry name" value="LRR_dom_sf"/>
</dbReference>
<name>A0A1L9UQM8_ASPBC</name>
<dbReference type="RefSeq" id="XP_067481243.1">
    <property type="nucleotide sequence ID" value="XM_067624655.1"/>
</dbReference>
<dbReference type="PROSITE" id="PS50181">
    <property type="entry name" value="FBOX"/>
    <property type="match status" value="1"/>
</dbReference>
<dbReference type="Proteomes" id="UP000184499">
    <property type="component" value="Unassembled WGS sequence"/>
</dbReference>
<accession>A0A1L9UQM8</accession>
<evidence type="ECO:0000259" key="1">
    <source>
        <dbReference type="PROSITE" id="PS50181"/>
    </source>
</evidence>
<organism evidence="2 3">
    <name type="scientific">Aspergillus brasiliensis (strain CBS 101740 / IMI 381727 / IBT 21946)</name>
    <dbReference type="NCBI Taxonomy" id="767769"/>
    <lineage>
        <taxon>Eukaryota</taxon>
        <taxon>Fungi</taxon>
        <taxon>Dikarya</taxon>
        <taxon>Ascomycota</taxon>
        <taxon>Pezizomycotina</taxon>
        <taxon>Eurotiomycetes</taxon>
        <taxon>Eurotiomycetidae</taxon>
        <taxon>Eurotiales</taxon>
        <taxon>Aspergillaceae</taxon>
        <taxon>Aspergillus</taxon>
        <taxon>Aspergillus subgen. Circumdati</taxon>
    </lineage>
</organism>
<dbReference type="GeneID" id="93577143"/>
<dbReference type="VEuPathDB" id="FungiDB:ASPBRDRAFT_41780"/>
<evidence type="ECO:0000313" key="2">
    <source>
        <dbReference type="EMBL" id="OJJ73995.1"/>
    </source>
</evidence>
<sequence>MALVTLESLPVELVEEIVAWLDFHDHCALRLTGRTISVKSSNAAFRNHFLSKKLEVAEAPLEQFVGVTKPGLFGLWIQHLTLYAPAVQPNIEGEVTGELFPIRPRIIELLVQGFENIRDNSPHDEPLSITLRVHGKGVKRDVAAKVFRVTLSALRSTGLPILSLDAFADGFYHRPVGHGSFPISEISEALYGGSTADLTRLATTFRTCKKICLSLAHYVYDFDAQSIREFNLHPDDYSALPPGYEEARESTRSLCEFLNLCAPTLEELHLSWEYDPLRQTAGVLEGLYFFNRVAASCQFPNLKRCTLCHLRMSETTLLAFFHHLTRLEYLRLEYIEVNGGYDPFFRLLSTMMPELNYLHLQSIFDDTAVLRYPREPPENRIPHPKNTLRFPGIIRRGADARRLVVARY</sequence>
<keyword evidence="3" id="KW-1185">Reference proteome</keyword>
<dbReference type="InterPro" id="IPR001810">
    <property type="entry name" value="F-box_dom"/>
</dbReference>